<dbReference type="PANTHER" id="PTHR45846:SF1">
    <property type="entry name" value="TRNA-DIHYDROURIDINE(47) SYNTHASE [NAD(P)(+)]-LIKE"/>
    <property type="match status" value="1"/>
</dbReference>
<dbReference type="InterPro" id="IPR013785">
    <property type="entry name" value="Aldolase_TIM"/>
</dbReference>
<dbReference type="GO" id="GO:0003723">
    <property type="term" value="F:RNA binding"/>
    <property type="evidence" value="ECO:0007669"/>
    <property type="project" value="TreeGrafter"/>
</dbReference>
<evidence type="ECO:0000256" key="4">
    <source>
        <dbReference type="ARBA" id="ARBA00022694"/>
    </source>
</evidence>
<dbReference type="SUPFAM" id="SSF51395">
    <property type="entry name" value="FMN-linked oxidoreductases"/>
    <property type="match status" value="1"/>
</dbReference>
<feature type="binding site" evidence="9">
    <location>
        <position position="161"/>
    </location>
    <ligand>
        <name>FMN</name>
        <dbReference type="ChEBI" id="CHEBI:58210"/>
    </ligand>
</feature>
<comment type="function">
    <text evidence="7">Catalyzes the synthesis of 5,6-dihydrouridine (D), a modified base found in the D-loop of most tRNAs, via the reduction of the C5-C6 double bond in target uridines.</text>
</comment>
<name>A0A521DXE5_SACCC</name>
<dbReference type="Pfam" id="PF01207">
    <property type="entry name" value="Dus"/>
    <property type="match status" value="1"/>
</dbReference>
<sequence length="300" mass="34871">MKTSIYFAPLQSYTTLPYYLAFNNLIGGVDKYFTPFYRADREGNFGIEKQLTARPQINIIPQVLTNSAEELLRFGYTMVDRGFTEINLNLGCPFPMLSKRRLGSGLLPHPNMLLNMMTAFFDTDILLRLSVKLRLGWEDSNEIKPVMEVLSQFPLEEIIVHPRLGIQQYKSRPNWDVFKDLSHRYTVVGNGDITSSKILDDLEQQFPDVAAWMIGRGLLANPCMLRPEQEWRNTMSHLHDLFLNNLREFGYSEHQILNHLKCFWEYPAQHLEGGRRLLRKIKKVGSRAEYEERKKNLLAG</sequence>
<evidence type="ECO:0000313" key="12">
    <source>
        <dbReference type="Proteomes" id="UP000319040"/>
    </source>
</evidence>
<evidence type="ECO:0000259" key="10">
    <source>
        <dbReference type="Pfam" id="PF01207"/>
    </source>
</evidence>
<evidence type="ECO:0000256" key="5">
    <source>
        <dbReference type="ARBA" id="ARBA00022857"/>
    </source>
</evidence>
<feature type="binding site" evidence="9">
    <location>
        <position position="132"/>
    </location>
    <ligand>
        <name>FMN</name>
        <dbReference type="ChEBI" id="CHEBI:58210"/>
    </ligand>
</feature>
<dbReference type="RefSeq" id="WP_185957549.1">
    <property type="nucleotide sequence ID" value="NZ_FXTB01000007.1"/>
</dbReference>
<dbReference type="InterPro" id="IPR001269">
    <property type="entry name" value="DUS_fam"/>
</dbReference>
<evidence type="ECO:0000313" key="11">
    <source>
        <dbReference type="EMBL" id="SMO76393.1"/>
    </source>
</evidence>
<keyword evidence="3 7" id="KW-0288">FMN</keyword>
<dbReference type="AlphaFoldDB" id="A0A521DXE5"/>
<keyword evidence="6 7" id="KW-0560">Oxidoreductase</keyword>
<keyword evidence="4 7" id="KW-0819">tRNA processing</keyword>
<evidence type="ECO:0000256" key="7">
    <source>
        <dbReference type="PIRNR" id="PIRNR006621"/>
    </source>
</evidence>
<gene>
    <name evidence="11" type="ORF">SAMN06265379_1078</name>
</gene>
<keyword evidence="5" id="KW-0521">NADP</keyword>
<dbReference type="CDD" id="cd02801">
    <property type="entry name" value="DUS_like_FMN"/>
    <property type="match status" value="1"/>
</dbReference>
<evidence type="ECO:0000256" key="3">
    <source>
        <dbReference type="ARBA" id="ARBA00022643"/>
    </source>
</evidence>
<feature type="domain" description="DUS-like FMN-binding" evidence="10">
    <location>
        <begin position="59"/>
        <end position="266"/>
    </location>
</feature>
<evidence type="ECO:0000256" key="9">
    <source>
        <dbReference type="PIRSR" id="PIRSR006621-2"/>
    </source>
</evidence>
<keyword evidence="12" id="KW-1185">Reference proteome</keyword>
<reference evidence="11 12" key="1">
    <citation type="submission" date="2017-05" db="EMBL/GenBank/DDBJ databases">
        <authorList>
            <person name="Varghese N."/>
            <person name="Submissions S."/>
        </authorList>
    </citation>
    <scope>NUCLEOTIDE SEQUENCE [LARGE SCALE GENOMIC DNA]</scope>
    <source>
        <strain evidence="11 12">DSM 27040</strain>
    </source>
</reference>
<dbReference type="Proteomes" id="UP000319040">
    <property type="component" value="Unassembled WGS sequence"/>
</dbReference>
<dbReference type="EMBL" id="FXTB01000007">
    <property type="protein sequence ID" value="SMO76393.1"/>
    <property type="molecule type" value="Genomic_DNA"/>
</dbReference>
<dbReference type="InterPro" id="IPR035587">
    <property type="entry name" value="DUS-like_FMN-bd"/>
</dbReference>
<evidence type="ECO:0000256" key="2">
    <source>
        <dbReference type="ARBA" id="ARBA00022630"/>
    </source>
</evidence>
<protein>
    <recommendedName>
        <fullName evidence="7">tRNA-dihydrouridine synthase</fullName>
        <ecNumber evidence="7">1.3.1.-</ecNumber>
    </recommendedName>
</protein>
<feature type="binding site" evidence="9">
    <location>
        <begin position="215"/>
        <end position="216"/>
    </location>
    <ligand>
        <name>FMN</name>
        <dbReference type="ChEBI" id="CHEBI:58210"/>
    </ligand>
</feature>
<dbReference type="Gene3D" id="3.20.20.70">
    <property type="entry name" value="Aldolase class I"/>
    <property type="match status" value="1"/>
</dbReference>
<feature type="binding site" evidence="9">
    <location>
        <position position="62"/>
    </location>
    <ligand>
        <name>FMN</name>
        <dbReference type="ChEBI" id="CHEBI:58210"/>
    </ligand>
</feature>
<dbReference type="PANTHER" id="PTHR45846">
    <property type="entry name" value="TRNA-DIHYDROURIDINE(47) SYNTHASE [NAD(P)(+)]-LIKE"/>
    <property type="match status" value="1"/>
</dbReference>
<organism evidence="11 12">
    <name type="scientific">Saccharicrinis carchari</name>
    <dbReference type="NCBI Taxonomy" id="1168039"/>
    <lineage>
        <taxon>Bacteria</taxon>
        <taxon>Pseudomonadati</taxon>
        <taxon>Bacteroidota</taxon>
        <taxon>Bacteroidia</taxon>
        <taxon>Marinilabiliales</taxon>
        <taxon>Marinilabiliaceae</taxon>
        <taxon>Saccharicrinis</taxon>
    </lineage>
</organism>
<keyword evidence="2 7" id="KW-0285">Flavoprotein</keyword>
<dbReference type="GO" id="GO:0017150">
    <property type="term" value="F:tRNA dihydrouridine synthase activity"/>
    <property type="evidence" value="ECO:0007669"/>
    <property type="project" value="InterPro"/>
</dbReference>
<feature type="active site" description="Proton donor" evidence="8">
    <location>
        <position position="92"/>
    </location>
</feature>
<dbReference type="GO" id="GO:0050660">
    <property type="term" value="F:flavin adenine dinucleotide binding"/>
    <property type="evidence" value="ECO:0007669"/>
    <property type="project" value="InterPro"/>
</dbReference>
<comment type="similarity">
    <text evidence="7">Belongs to the dus family.</text>
</comment>
<dbReference type="PROSITE" id="PS01136">
    <property type="entry name" value="UPF0034"/>
    <property type="match status" value="1"/>
</dbReference>
<evidence type="ECO:0000256" key="1">
    <source>
        <dbReference type="ARBA" id="ARBA00001917"/>
    </source>
</evidence>
<evidence type="ECO:0000256" key="8">
    <source>
        <dbReference type="PIRSR" id="PIRSR006621-1"/>
    </source>
</evidence>
<comment type="cofactor">
    <cofactor evidence="1 7 9">
        <name>FMN</name>
        <dbReference type="ChEBI" id="CHEBI:58210"/>
    </cofactor>
</comment>
<dbReference type="InterPro" id="IPR018517">
    <property type="entry name" value="tRNA_hU_synthase_CS"/>
</dbReference>
<evidence type="ECO:0000256" key="6">
    <source>
        <dbReference type="ARBA" id="ARBA00023002"/>
    </source>
</evidence>
<dbReference type="PIRSF" id="PIRSF006621">
    <property type="entry name" value="Dus"/>
    <property type="match status" value="1"/>
</dbReference>
<dbReference type="EC" id="1.3.1.-" evidence="7"/>
<accession>A0A521DXE5</accession>
<proteinExistence type="inferred from homology"/>
<keyword evidence="9" id="KW-0547">Nucleotide-binding</keyword>